<dbReference type="RefSeq" id="WP_256418529.1">
    <property type="nucleotide sequence ID" value="NZ_JANHDL010000006.1"/>
</dbReference>
<sequence>MQSTDTSGVFARYFDEIGRAVEVGFAGGRVIAVSFPPETPTDAEADHELLDRIGASLRGDAADDGDTSPGDGPERLDDVPGRFDDVQIGLTVPTDQRRVLDALRSILPGESISVSRLARSAGYDDNDADDLDTVTRALRENPIPILIPDHRVQGGPYATPAPVRDVLRRNEGCEVR</sequence>
<dbReference type="Gene3D" id="1.10.10.10">
    <property type="entry name" value="Winged helix-like DNA-binding domain superfamily/Winged helix DNA-binding domain"/>
    <property type="match status" value="1"/>
</dbReference>
<name>A0ABD6BXW7_9EURY</name>
<dbReference type="Pfam" id="PF01035">
    <property type="entry name" value="DNA_binding_1"/>
    <property type="match status" value="1"/>
</dbReference>
<dbReference type="AlphaFoldDB" id="A0ABD6BXW7"/>
<dbReference type="SUPFAM" id="SSF46767">
    <property type="entry name" value="Methylated DNA-protein cysteine methyltransferase, C-terminal domain"/>
    <property type="match status" value="1"/>
</dbReference>
<dbReference type="CDD" id="cd06445">
    <property type="entry name" value="ATase"/>
    <property type="match status" value="1"/>
</dbReference>
<evidence type="ECO:0000313" key="5">
    <source>
        <dbReference type="Proteomes" id="UP001597185"/>
    </source>
</evidence>
<evidence type="ECO:0000259" key="3">
    <source>
        <dbReference type="Pfam" id="PF01035"/>
    </source>
</evidence>
<organism evidence="4 5">
    <name type="scientific">Halorubrum laminariae</name>
    <dbReference type="NCBI Taxonomy" id="1433523"/>
    <lineage>
        <taxon>Archaea</taxon>
        <taxon>Methanobacteriati</taxon>
        <taxon>Methanobacteriota</taxon>
        <taxon>Stenosarchaea group</taxon>
        <taxon>Halobacteria</taxon>
        <taxon>Halobacteriales</taxon>
        <taxon>Haloferacaceae</taxon>
        <taxon>Halorubrum</taxon>
    </lineage>
</organism>
<dbReference type="InterPro" id="IPR036388">
    <property type="entry name" value="WH-like_DNA-bd_sf"/>
</dbReference>
<dbReference type="InterPro" id="IPR014048">
    <property type="entry name" value="MethylDNA_cys_MeTrfase_DNA-bd"/>
</dbReference>
<comment type="caution">
    <text evidence="4">The sequence shown here is derived from an EMBL/GenBank/DDBJ whole genome shotgun (WGS) entry which is preliminary data.</text>
</comment>
<gene>
    <name evidence="4" type="ORF">ACFR9T_00250</name>
</gene>
<keyword evidence="5" id="KW-1185">Reference proteome</keyword>
<dbReference type="InterPro" id="IPR036217">
    <property type="entry name" value="MethylDNA_cys_MeTrfase_DNAb"/>
</dbReference>
<evidence type="ECO:0000256" key="1">
    <source>
        <dbReference type="ARBA" id="ARBA00022763"/>
    </source>
</evidence>
<evidence type="ECO:0000256" key="2">
    <source>
        <dbReference type="SAM" id="MobiDB-lite"/>
    </source>
</evidence>
<feature type="compositionally biased region" description="Basic and acidic residues" evidence="2">
    <location>
        <begin position="72"/>
        <end position="83"/>
    </location>
</feature>
<feature type="domain" description="Methylated-DNA-[protein]-cysteine S-methyltransferase DNA binding" evidence="3">
    <location>
        <begin position="96"/>
        <end position="153"/>
    </location>
</feature>
<dbReference type="GO" id="GO:0006974">
    <property type="term" value="P:DNA damage response"/>
    <property type="evidence" value="ECO:0007669"/>
    <property type="project" value="UniProtKB-KW"/>
</dbReference>
<dbReference type="Proteomes" id="UP001597185">
    <property type="component" value="Unassembled WGS sequence"/>
</dbReference>
<dbReference type="EMBL" id="JBHUDB010000001">
    <property type="protein sequence ID" value="MFD1569038.1"/>
    <property type="molecule type" value="Genomic_DNA"/>
</dbReference>
<keyword evidence="1" id="KW-0227">DNA damage</keyword>
<protein>
    <submittedName>
        <fullName evidence="4">MGMT family protein</fullName>
    </submittedName>
</protein>
<accession>A0ABD6BXW7</accession>
<reference evidence="4 5" key="1">
    <citation type="journal article" date="2019" name="Int. J. Syst. Evol. Microbiol.">
        <title>The Global Catalogue of Microorganisms (GCM) 10K type strain sequencing project: providing services to taxonomists for standard genome sequencing and annotation.</title>
        <authorList>
            <consortium name="The Broad Institute Genomics Platform"/>
            <consortium name="The Broad Institute Genome Sequencing Center for Infectious Disease"/>
            <person name="Wu L."/>
            <person name="Ma J."/>
        </authorList>
    </citation>
    <scope>NUCLEOTIDE SEQUENCE [LARGE SCALE GENOMIC DNA]</scope>
    <source>
        <strain evidence="4 5">CGMCC 1.12689</strain>
    </source>
</reference>
<feature type="region of interest" description="Disordered" evidence="2">
    <location>
        <begin position="58"/>
        <end position="83"/>
    </location>
</feature>
<evidence type="ECO:0000313" key="4">
    <source>
        <dbReference type="EMBL" id="MFD1569038.1"/>
    </source>
</evidence>
<proteinExistence type="predicted"/>